<proteinExistence type="predicted"/>
<dbReference type="RefSeq" id="XP_033660875.1">
    <property type="nucleotide sequence ID" value="XM_033809544.1"/>
</dbReference>
<dbReference type="EMBL" id="ML993631">
    <property type="protein sequence ID" value="KAF2159986.1"/>
    <property type="molecule type" value="Genomic_DNA"/>
</dbReference>
<evidence type="ECO:0000313" key="2">
    <source>
        <dbReference type="Proteomes" id="UP000799537"/>
    </source>
</evidence>
<reference evidence="1" key="1">
    <citation type="journal article" date="2020" name="Stud. Mycol.">
        <title>101 Dothideomycetes genomes: a test case for predicting lifestyles and emergence of pathogens.</title>
        <authorList>
            <person name="Haridas S."/>
            <person name="Albert R."/>
            <person name="Binder M."/>
            <person name="Bloem J."/>
            <person name="Labutti K."/>
            <person name="Salamov A."/>
            <person name="Andreopoulos B."/>
            <person name="Baker S."/>
            <person name="Barry K."/>
            <person name="Bills G."/>
            <person name="Bluhm B."/>
            <person name="Cannon C."/>
            <person name="Castanera R."/>
            <person name="Culley D."/>
            <person name="Daum C."/>
            <person name="Ezra D."/>
            <person name="Gonzalez J."/>
            <person name="Henrissat B."/>
            <person name="Kuo A."/>
            <person name="Liang C."/>
            <person name="Lipzen A."/>
            <person name="Lutzoni F."/>
            <person name="Magnuson J."/>
            <person name="Mondo S."/>
            <person name="Nolan M."/>
            <person name="Ohm R."/>
            <person name="Pangilinan J."/>
            <person name="Park H.-J."/>
            <person name="Ramirez L."/>
            <person name="Alfaro M."/>
            <person name="Sun H."/>
            <person name="Tritt A."/>
            <person name="Yoshinaga Y."/>
            <person name="Zwiers L.-H."/>
            <person name="Turgeon B."/>
            <person name="Goodwin S."/>
            <person name="Spatafora J."/>
            <person name="Crous P."/>
            <person name="Grigoriev I."/>
        </authorList>
    </citation>
    <scope>NUCLEOTIDE SEQUENCE</scope>
    <source>
        <strain evidence="1">ATCC 36951</strain>
    </source>
</reference>
<protein>
    <submittedName>
        <fullName evidence="1">Uncharacterized protein</fullName>
    </submittedName>
</protein>
<dbReference type="Proteomes" id="UP000799537">
    <property type="component" value="Unassembled WGS sequence"/>
</dbReference>
<gene>
    <name evidence="1" type="ORF">M409DRAFT_29599</name>
</gene>
<organism evidence="1 2">
    <name type="scientific">Zasmidium cellare ATCC 36951</name>
    <dbReference type="NCBI Taxonomy" id="1080233"/>
    <lineage>
        <taxon>Eukaryota</taxon>
        <taxon>Fungi</taxon>
        <taxon>Dikarya</taxon>
        <taxon>Ascomycota</taxon>
        <taxon>Pezizomycotina</taxon>
        <taxon>Dothideomycetes</taxon>
        <taxon>Dothideomycetidae</taxon>
        <taxon>Mycosphaerellales</taxon>
        <taxon>Mycosphaerellaceae</taxon>
        <taxon>Zasmidium</taxon>
    </lineage>
</organism>
<sequence length="428" mass="48670">MNPGAVTQMLQAHTSQGTNIWIRQTIESPHLPTQSFPHDLRLAFENRELLWTSNEDFLSSISAIFSSEVDHRRIKLCLSRVFTHVAMVPSARAMAALASLLARNIMDSIREQADPTLVVVRNGLNNDQVFREIRKIAKGPRDMARPISCDYIKTLSQLRRVCELSNLVPTDDALADAFDTVLETLATAAARTNSRHHVSQRDLDGRMVQIYRLVDVIAEQERLRQQHHGTAHSRILMEVDIFAYGFSAGLRSSHVNATLDMINHWKKWNAECSDNARERARYLSIPLLPVVDGDIAHPCDFWMNAVYSAINYLQPRSDPEDDWPYWNFVACLHRMNSLAATFPANQMYQSHAAVLNSIMTNTDTLAIDNAAIRELLDKLEVHNLDVASFKTSSAYEYLVPRQMKGWVDRAEQVQMHTKETVVFETQQS</sequence>
<dbReference type="AlphaFoldDB" id="A0A6A6C3L9"/>
<keyword evidence="2" id="KW-1185">Reference proteome</keyword>
<evidence type="ECO:0000313" key="1">
    <source>
        <dbReference type="EMBL" id="KAF2159986.1"/>
    </source>
</evidence>
<dbReference type="GeneID" id="54562816"/>
<name>A0A6A6C3L9_ZASCE</name>
<accession>A0A6A6C3L9</accession>